<protein>
    <submittedName>
        <fullName evidence="4">Transcriptional regulator, TetR family</fullName>
    </submittedName>
</protein>
<evidence type="ECO:0000313" key="5">
    <source>
        <dbReference type="Proteomes" id="UP000234331"/>
    </source>
</evidence>
<dbReference type="GO" id="GO:0003700">
    <property type="term" value="F:DNA-binding transcription factor activity"/>
    <property type="evidence" value="ECO:0007669"/>
    <property type="project" value="TreeGrafter"/>
</dbReference>
<keyword evidence="1 2" id="KW-0238">DNA-binding</keyword>
<dbReference type="EMBL" id="FZMO01000545">
    <property type="protein sequence ID" value="SNQ51673.1"/>
    <property type="molecule type" value="Genomic_DNA"/>
</dbReference>
<dbReference type="InterPro" id="IPR036271">
    <property type="entry name" value="Tet_transcr_reg_TetR-rel_C_sf"/>
</dbReference>
<dbReference type="SUPFAM" id="SSF46689">
    <property type="entry name" value="Homeodomain-like"/>
    <property type="match status" value="1"/>
</dbReference>
<dbReference type="PANTHER" id="PTHR30055">
    <property type="entry name" value="HTH-TYPE TRANSCRIPTIONAL REGULATOR RUTR"/>
    <property type="match status" value="1"/>
</dbReference>
<dbReference type="AlphaFoldDB" id="A0A2I2L168"/>
<dbReference type="PRINTS" id="PR00455">
    <property type="entry name" value="HTHTETR"/>
</dbReference>
<feature type="DNA-binding region" description="H-T-H motif" evidence="2">
    <location>
        <begin position="38"/>
        <end position="57"/>
    </location>
</feature>
<dbReference type="RefSeq" id="WP_101835772.1">
    <property type="nucleotide sequence ID" value="NZ_FZMO01000545.1"/>
</dbReference>
<reference evidence="4 5" key="1">
    <citation type="submission" date="2017-06" db="EMBL/GenBank/DDBJ databases">
        <authorList>
            <person name="Kim H.J."/>
            <person name="Triplett B.A."/>
        </authorList>
    </citation>
    <scope>NUCLEOTIDE SEQUENCE [LARGE SCALE GENOMIC DNA]</scope>
    <source>
        <strain evidence="4">FRACA_ARgP5</strain>
    </source>
</reference>
<dbReference type="Gene3D" id="1.10.357.10">
    <property type="entry name" value="Tetracycline Repressor, domain 2"/>
    <property type="match status" value="1"/>
</dbReference>
<dbReference type="GO" id="GO:0000976">
    <property type="term" value="F:transcription cis-regulatory region binding"/>
    <property type="evidence" value="ECO:0007669"/>
    <property type="project" value="TreeGrafter"/>
</dbReference>
<dbReference type="Proteomes" id="UP000234331">
    <property type="component" value="Unassembled WGS sequence"/>
</dbReference>
<evidence type="ECO:0000256" key="2">
    <source>
        <dbReference type="PROSITE-ProRule" id="PRU00335"/>
    </source>
</evidence>
<evidence type="ECO:0000259" key="3">
    <source>
        <dbReference type="PROSITE" id="PS50977"/>
    </source>
</evidence>
<organism evidence="4 5">
    <name type="scientific">Frankia canadensis</name>
    <dbReference type="NCBI Taxonomy" id="1836972"/>
    <lineage>
        <taxon>Bacteria</taxon>
        <taxon>Bacillati</taxon>
        <taxon>Actinomycetota</taxon>
        <taxon>Actinomycetes</taxon>
        <taxon>Frankiales</taxon>
        <taxon>Frankiaceae</taxon>
        <taxon>Frankia</taxon>
    </lineage>
</organism>
<dbReference type="InterPro" id="IPR001647">
    <property type="entry name" value="HTH_TetR"/>
</dbReference>
<name>A0A2I2L168_9ACTN</name>
<dbReference type="OrthoDB" id="4214267at2"/>
<dbReference type="InterPro" id="IPR009057">
    <property type="entry name" value="Homeodomain-like_sf"/>
</dbReference>
<sequence length="200" mass="21389">MFSGPPSTRTRRPAAETRQAILDAAENLFYWHGITATGVDRVAAVAGVGPTTLYRLFGSKDALVAAYVDRYAAGYREWIESLTADESRPARERILALFDGLVTVTGPDAFRGCLFLMVLAEYPDPTSAAHASAQAVKAWVRTRLRDLALELPGRDAAAAEATSDRLALVIEGLYASTAALGTEGPARSAQELAILIIDAH</sequence>
<dbReference type="PROSITE" id="PS50977">
    <property type="entry name" value="HTH_TETR_2"/>
    <property type="match status" value="1"/>
</dbReference>
<evidence type="ECO:0000313" key="4">
    <source>
        <dbReference type="EMBL" id="SNQ51673.1"/>
    </source>
</evidence>
<accession>A0A2I2L168</accession>
<feature type="domain" description="HTH tetR-type" evidence="3">
    <location>
        <begin position="15"/>
        <end position="75"/>
    </location>
</feature>
<gene>
    <name evidence="4" type="ORF">FRACA_780030</name>
</gene>
<evidence type="ECO:0000256" key="1">
    <source>
        <dbReference type="ARBA" id="ARBA00023125"/>
    </source>
</evidence>
<dbReference type="Pfam" id="PF00440">
    <property type="entry name" value="TetR_N"/>
    <property type="match status" value="1"/>
</dbReference>
<keyword evidence="5" id="KW-1185">Reference proteome</keyword>
<proteinExistence type="predicted"/>
<dbReference type="InterPro" id="IPR050109">
    <property type="entry name" value="HTH-type_TetR-like_transc_reg"/>
</dbReference>
<dbReference type="SUPFAM" id="SSF48498">
    <property type="entry name" value="Tetracyclin repressor-like, C-terminal domain"/>
    <property type="match status" value="1"/>
</dbReference>
<dbReference type="PANTHER" id="PTHR30055:SF200">
    <property type="entry name" value="HTH-TYPE TRANSCRIPTIONAL REPRESSOR BDCR"/>
    <property type="match status" value="1"/>
</dbReference>